<organism evidence="1 2">
    <name type="scientific">Grifola frondosa</name>
    <name type="common">Maitake</name>
    <name type="synonym">Polyporus frondosus</name>
    <dbReference type="NCBI Taxonomy" id="5627"/>
    <lineage>
        <taxon>Eukaryota</taxon>
        <taxon>Fungi</taxon>
        <taxon>Dikarya</taxon>
        <taxon>Basidiomycota</taxon>
        <taxon>Agaricomycotina</taxon>
        <taxon>Agaricomycetes</taxon>
        <taxon>Polyporales</taxon>
        <taxon>Grifolaceae</taxon>
        <taxon>Grifola</taxon>
    </lineage>
</organism>
<dbReference type="Proteomes" id="UP000092993">
    <property type="component" value="Unassembled WGS sequence"/>
</dbReference>
<sequence length="156" mass="17770">MEGSIQRIGFSSNSARVYVFDNAHGTGSPFTFWACSSGEVLEPSGEETEFAEEKEEKIRENQNKFYVDDGWIYSKELGRTALCWLPPSLRCAIGDEIQIPRQCRHQWFSKSFSGRLRSFMIGVGPRDFRSTSHYDQFSSSSCPSIVDEFIIHGYSL</sequence>
<proteinExistence type="predicted"/>
<keyword evidence="2" id="KW-1185">Reference proteome</keyword>
<dbReference type="AlphaFoldDB" id="A0A1C7LS75"/>
<reference evidence="1 2" key="1">
    <citation type="submission" date="2016-03" db="EMBL/GenBank/DDBJ databases">
        <title>Whole genome sequencing of Grifola frondosa 9006-11.</title>
        <authorList>
            <person name="Min B."/>
            <person name="Park H."/>
            <person name="Kim J.-G."/>
            <person name="Cho H."/>
            <person name="Oh Y.-L."/>
            <person name="Kong W.-S."/>
            <person name="Choi I.-G."/>
        </authorList>
    </citation>
    <scope>NUCLEOTIDE SEQUENCE [LARGE SCALE GENOMIC DNA]</scope>
    <source>
        <strain evidence="1 2">9006-11</strain>
    </source>
</reference>
<protein>
    <submittedName>
        <fullName evidence="1">Uncharacterized protein</fullName>
    </submittedName>
</protein>
<evidence type="ECO:0000313" key="2">
    <source>
        <dbReference type="Proteomes" id="UP000092993"/>
    </source>
</evidence>
<gene>
    <name evidence="1" type="ORF">A0H81_14448</name>
</gene>
<name>A0A1C7LS75_GRIFR</name>
<evidence type="ECO:0000313" key="1">
    <source>
        <dbReference type="EMBL" id="OBZ65634.1"/>
    </source>
</evidence>
<accession>A0A1C7LS75</accession>
<comment type="caution">
    <text evidence="1">The sequence shown here is derived from an EMBL/GenBank/DDBJ whole genome shotgun (WGS) entry which is preliminary data.</text>
</comment>
<dbReference type="EMBL" id="LUGG01000043">
    <property type="protein sequence ID" value="OBZ65634.1"/>
    <property type="molecule type" value="Genomic_DNA"/>
</dbReference>